<organism evidence="2 3">
    <name type="scientific">Sphaerulina musiva (strain SO2202)</name>
    <name type="common">Poplar stem canker fungus</name>
    <name type="synonym">Septoria musiva</name>
    <dbReference type="NCBI Taxonomy" id="692275"/>
    <lineage>
        <taxon>Eukaryota</taxon>
        <taxon>Fungi</taxon>
        <taxon>Dikarya</taxon>
        <taxon>Ascomycota</taxon>
        <taxon>Pezizomycotina</taxon>
        <taxon>Dothideomycetes</taxon>
        <taxon>Dothideomycetidae</taxon>
        <taxon>Mycosphaerellales</taxon>
        <taxon>Mycosphaerellaceae</taxon>
        <taxon>Sphaerulina</taxon>
    </lineage>
</organism>
<keyword evidence="1" id="KW-0812">Transmembrane</keyword>
<dbReference type="EMBL" id="KB456263">
    <property type="protein sequence ID" value="EMF13241.1"/>
    <property type="molecule type" value="Genomic_DNA"/>
</dbReference>
<keyword evidence="1" id="KW-1133">Transmembrane helix</keyword>
<feature type="transmembrane region" description="Helical" evidence="1">
    <location>
        <begin position="20"/>
        <end position="39"/>
    </location>
</feature>
<evidence type="ECO:0000313" key="3">
    <source>
        <dbReference type="Proteomes" id="UP000016931"/>
    </source>
</evidence>
<gene>
    <name evidence="2" type="ORF">SEPMUDRAFT_83884</name>
</gene>
<keyword evidence="3" id="KW-1185">Reference proteome</keyword>
<sequence length="176" mass="19967">MQPFEMVAGGGDRPFPGPRIGIPALFLLLLLLLLYLLHLRFPVLMEREKESGASLLPDKKRLKIDFVNEGIIRVRIGFGNVRIRAAAWRPSGLSFSPRKLHVPTLSVHRYLLVGIGIAHDHLSSTSLALPTRSRLPLRQIDFEVDDQLPARYTQNNRTIFTCCSCRCSVRPWRETV</sequence>
<keyword evidence="1" id="KW-0472">Membrane</keyword>
<dbReference type="Proteomes" id="UP000016931">
    <property type="component" value="Unassembled WGS sequence"/>
</dbReference>
<dbReference type="RefSeq" id="XP_016761362.1">
    <property type="nucleotide sequence ID" value="XM_016910341.1"/>
</dbReference>
<accession>M3BYT9</accession>
<evidence type="ECO:0000256" key="1">
    <source>
        <dbReference type="SAM" id="Phobius"/>
    </source>
</evidence>
<dbReference type="HOGENOM" id="CLU_1526105_0_0_1"/>
<reference evidence="2 3" key="1">
    <citation type="journal article" date="2012" name="PLoS Pathog.">
        <title>Diverse lifestyles and strategies of plant pathogenesis encoded in the genomes of eighteen Dothideomycetes fungi.</title>
        <authorList>
            <person name="Ohm R.A."/>
            <person name="Feau N."/>
            <person name="Henrissat B."/>
            <person name="Schoch C.L."/>
            <person name="Horwitz B.A."/>
            <person name="Barry K.W."/>
            <person name="Condon B.J."/>
            <person name="Copeland A.C."/>
            <person name="Dhillon B."/>
            <person name="Glaser F."/>
            <person name="Hesse C.N."/>
            <person name="Kosti I."/>
            <person name="LaButti K."/>
            <person name="Lindquist E.A."/>
            <person name="Lucas S."/>
            <person name="Salamov A.A."/>
            <person name="Bradshaw R.E."/>
            <person name="Ciuffetti L."/>
            <person name="Hamelin R.C."/>
            <person name="Kema G.H.J."/>
            <person name="Lawrence C."/>
            <person name="Scott J.A."/>
            <person name="Spatafora J.W."/>
            <person name="Turgeon B.G."/>
            <person name="de Wit P.J.G.M."/>
            <person name="Zhong S."/>
            <person name="Goodwin S.B."/>
            <person name="Grigoriev I.V."/>
        </authorList>
    </citation>
    <scope>NUCLEOTIDE SEQUENCE [LARGE SCALE GENOMIC DNA]</scope>
    <source>
        <strain evidence="2 3">SO2202</strain>
    </source>
</reference>
<dbReference type="GeneID" id="27907478"/>
<protein>
    <submittedName>
        <fullName evidence="2">Uncharacterized protein</fullName>
    </submittedName>
</protein>
<dbReference type="AlphaFoldDB" id="M3BYT9"/>
<evidence type="ECO:0000313" key="2">
    <source>
        <dbReference type="EMBL" id="EMF13241.1"/>
    </source>
</evidence>
<name>M3BYT9_SPHMS</name>
<proteinExistence type="predicted"/>